<keyword evidence="6" id="KW-0406">Ion transport</keyword>
<keyword evidence="10" id="KW-1071">Ligand-gated ion channel</keyword>
<dbReference type="EMBL" id="OE842149">
    <property type="protein sequence ID" value="CAD7598730.1"/>
    <property type="molecule type" value="Genomic_DNA"/>
</dbReference>
<dbReference type="Gene3D" id="1.10.287.70">
    <property type="match status" value="1"/>
</dbReference>
<proteinExistence type="inferred from homology"/>
<keyword evidence="11" id="KW-0407">Ion channel</keyword>
<dbReference type="SMART" id="SM00079">
    <property type="entry name" value="PBPe"/>
    <property type="match status" value="1"/>
</dbReference>
<evidence type="ECO:0000256" key="7">
    <source>
        <dbReference type="ARBA" id="ARBA00023136"/>
    </source>
</evidence>
<evidence type="ECO:0000256" key="4">
    <source>
        <dbReference type="ARBA" id="ARBA00022692"/>
    </source>
</evidence>
<feature type="transmembrane region" description="Helical" evidence="12">
    <location>
        <begin position="839"/>
        <end position="863"/>
    </location>
</feature>
<evidence type="ECO:0000313" key="15">
    <source>
        <dbReference type="EMBL" id="CAD7598730.1"/>
    </source>
</evidence>
<keyword evidence="8" id="KW-0675">Receptor</keyword>
<dbReference type="AlphaFoldDB" id="A0A7R9PNM1"/>
<dbReference type="FunFam" id="3.40.190.10:FF:000153">
    <property type="entry name" value="Ionotropic receptor 25a"/>
    <property type="match status" value="1"/>
</dbReference>
<evidence type="ECO:0000256" key="5">
    <source>
        <dbReference type="ARBA" id="ARBA00022989"/>
    </source>
</evidence>
<evidence type="ECO:0000256" key="6">
    <source>
        <dbReference type="ARBA" id="ARBA00023065"/>
    </source>
</evidence>
<dbReference type="InterPro" id="IPR001320">
    <property type="entry name" value="Iontro_rcpt_C"/>
</dbReference>
<dbReference type="SMART" id="SM00918">
    <property type="entry name" value="Lig_chan-Glu_bd"/>
    <property type="match status" value="1"/>
</dbReference>
<dbReference type="FunFam" id="3.40.190.10:FF:000142">
    <property type="entry name" value="Ionotropic receptor 25a"/>
    <property type="match status" value="1"/>
</dbReference>
<dbReference type="InterPro" id="IPR019594">
    <property type="entry name" value="Glu/Gly-bd"/>
</dbReference>
<dbReference type="SUPFAM" id="SSF53850">
    <property type="entry name" value="Periplasmic binding protein-like II"/>
    <property type="match status" value="1"/>
</dbReference>
<keyword evidence="5 12" id="KW-1133">Transmembrane helix</keyword>
<dbReference type="FunFam" id="1.10.287.70:FF:000080">
    <property type="entry name" value="Glutamate receptor ionotropic, kainate"/>
    <property type="match status" value="1"/>
</dbReference>
<feature type="transmembrane region" description="Helical" evidence="12">
    <location>
        <begin position="617"/>
        <end position="640"/>
    </location>
</feature>
<evidence type="ECO:0000256" key="3">
    <source>
        <dbReference type="ARBA" id="ARBA00022448"/>
    </source>
</evidence>
<evidence type="ECO:0000256" key="1">
    <source>
        <dbReference type="ARBA" id="ARBA00004141"/>
    </source>
</evidence>
<evidence type="ECO:0000259" key="13">
    <source>
        <dbReference type="SMART" id="SM00079"/>
    </source>
</evidence>
<evidence type="ECO:0000256" key="11">
    <source>
        <dbReference type="ARBA" id="ARBA00023303"/>
    </source>
</evidence>
<feature type="domain" description="Ionotropic glutamate receptor L-glutamate and glycine-binding" evidence="14">
    <location>
        <begin position="425"/>
        <end position="487"/>
    </location>
</feature>
<keyword evidence="9" id="KW-0325">Glycoprotein</keyword>
<protein>
    <recommendedName>
        <fullName evidence="16">Ionotropic receptor 25a</fullName>
    </recommendedName>
</protein>
<dbReference type="InterPro" id="IPR015683">
    <property type="entry name" value="Ionotropic_Glu_rcpt"/>
</dbReference>
<evidence type="ECO:0008006" key="16">
    <source>
        <dbReference type="Google" id="ProtNLM"/>
    </source>
</evidence>
<dbReference type="Pfam" id="PF10613">
    <property type="entry name" value="Lig_chan-Glu_bd"/>
    <property type="match status" value="1"/>
</dbReference>
<dbReference type="Gene3D" id="3.40.190.10">
    <property type="entry name" value="Periplasmic binding protein-like II"/>
    <property type="match status" value="2"/>
</dbReference>
<evidence type="ECO:0000256" key="2">
    <source>
        <dbReference type="ARBA" id="ARBA00008685"/>
    </source>
</evidence>
<evidence type="ECO:0000256" key="12">
    <source>
        <dbReference type="SAM" id="Phobius"/>
    </source>
</evidence>
<evidence type="ECO:0000259" key="14">
    <source>
        <dbReference type="SMART" id="SM00918"/>
    </source>
</evidence>
<dbReference type="PANTHER" id="PTHR18966">
    <property type="entry name" value="IONOTROPIC GLUTAMATE RECEPTOR"/>
    <property type="match status" value="1"/>
</dbReference>
<dbReference type="SUPFAM" id="SSF81324">
    <property type="entry name" value="Voltage-gated potassium channels"/>
    <property type="match status" value="1"/>
</dbReference>
<keyword evidence="7 12" id="KW-0472">Membrane</keyword>
<keyword evidence="3" id="KW-0813">Transport</keyword>
<dbReference type="GO" id="GO:0015276">
    <property type="term" value="F:ligand-gated monoatomic ion channel activity"/>
    <property type="evidence" value="ECO:0007669"/>
    <property type="project" value="InterPro"/>
</dbReference>
<sequence>MEWASFICETGPFHFGLVFVNDIENEVANNAFDVTLKYLQRNTDLDIQPDVTRVMGNSTDAREFLDQLCKVYNDSLEEKKAPHVVIDTTIAGVPSEVVKAFTSALGLPTMSASHGQEGDLRQWRNLDEEKSKFLIQIMPPADMLPEAIRSVVYEQNISNAGVLFDDSVVMDHKYKSLLQNMPTRHVIIKVNESMPVKKQIQKLRDLDIFNFFIVGRLSTIKDVLDNANINKFFAPHFAWHALTLEDDQLKCSCKESTVIFLHPEPEPEYKDRLKEIEETYGLEGKPEITSAFYFDFTLKALLAIKSMMDQGTYPKDMEYVTCDDYTEETAPVRTDLDYRTAVMNVEETPSYAQWTGLEEGNGHAFMHFRLQVDRVFISNSQGTGVDDVGFWPSGLEEQIQVKDTGPLLNHSAITFYRIVTVVQKPFIMYDGVDEKGKKKFKGYCIDLINEIRNLSQFEYEIFEAPDKRFGNMDENGRWDGMIKELVEKRADIALGSLSVMAERENVVDFTVPYYDLVGITILMKKPKAPTSLFKFLTVLEQDVWLCILAAYFFTSFLMWVFDRWSPYSYQNNREKYKDDEEKREFNLKECLWFCMTSLTPQGGGEAPKNLSGRLVAATWWLFGFIIIASYTANLAAFLTVSRLDTPVESLDDLSKQYKIQYSPLNGSSAMTYFQRMSDIENRFYEIWKDMSLNDSLSEVERAKLAVWDYPVSDKYTKIWQAMKEAAFPNSMEAALDRVRESKSSSEGYAFLGDATDIRYEVLTNCDLQMVGEEFSRKPYAIAVQQGSPLKDQFNNAILQLLNKRKLEKLKETWWNQNPERKTDCEKQDDQSDGISIQNIGGVFIVIFVGIGMACVTLAFEYWWYKYKKDPRVVDVAPSTTNQKALVMVPPPPPTKLDGGITMGFRPRNPYPEQNFRYNRDI</sequence>
<feature type="transmembrane region" description="Helical" evidence="12">
    <location>
        <begin position="542"/>
        <end position="561"/>
    </location>
</feature>
<name>A0A7R9PNM1_TIMGE</name>
<evidence type="ECO:0000256" key="8">
    <source>
        <dbReference type="ARBA" id="ARBA00023170"/>
    </source>
</evidence>
<evidence type="ECO:0000256" key="10">
    <source>
        <dbReference type="ARBA" id="ARBA00023286"/>
    </source>
</evidence>
<keyword evidence="4 12" id="KW-0812">Transmembrane</keyword>
<comment type="similarity">
    <text evidence="2">Belongs to the glutamate-gated ion channel (TC 1.A.10.1) family.</text>
</comment>
<feature type="domain" description="Ionotropic glutamate receptor C-terminal" evidence="13">
    <location>
        <begin position="415"/>
        <end position="816"/>
    </location>
</feature>
<accession>A0A7R9PNM1</accession>
<dbReference type="GO" id="GO:0016020">
    <property type="term" value="C:membrane"/>
    <property type="evidence" value="ECO:0007669"/>
    <property type="project" value="UniProtKB-SubCell"/>
</dbReference>
<evidence type="ECO:0000256" key="9">
    <source>
        <dbReference type="ARBA" id="ARBA00023180"/>
    </source>
</evidence>
<dbReference type="CDD" id="cd13717">
    <property type="entry name" value="PBP2_iGluR_putative"/>
    <property type="match status" value="1"/>
</dbReference>
<reference evidence="15" key="1">
    <citation type="submission" date="2020-11" db="EMBL/GenBank/DDBJ databases">
        <authorList>
            <person name="Tran Van P."/>
        </authorList>
    </citation>
    <scope>NUCLEOTIDE SEQUENCE</scope>
</reference>
<comment type="subcellular location">
    <subcellularLocation>
        <location evidence="1">Membrane</location>
        <topology evidence="1">Multi-pass membrane protein</topology>
    </subcellularLocation>
</comment>
<organism evidence="15">
    <name type="scientific">Timema genevievae</name>
    <name type="common">Walking stick</name>
    <dbReference type="NCBI Taxonomy" id="629358"/>
    <lineage>
        <taxon>Eukaryota</taxon>
        <taxon>Metazoa</taxon>
        <taxon>Ecdysozoa</taxon>
        <taxon>Arthropoda</taxon>
        <taxon>Hexapoda</taxon>
        <taxon>Insecta</taxon>
        <taxon>Pterygota</taxon>
        <taxon>Neoptera</taxon>
        <taxon>Polyneoptera</taxon>
        <taxon>Phasmatodea</taxon>
        <taxon>Timematodea</taxon>
        <taxon>Timematoidea</taxon>
        <taxon>Timematidae</taxon>
        <taxon>Timema</taxon>
    </lineage>
</organism>
<dbReference type="Pfam" id="PF00060">
    <property type="entry name" value="Lig_chan"/>
    <property type="match status" value="1"/>
</dbReference>
<gene>
    <name evidence="15" type="ORF">TGEB3V08_LOCUS7176</name>
</gene>